<dbReference type="GO" id="GO:0005737">
    <property type="term" value="C:cytoplasm"/>
    <property type="evidence" value="ECO:0007669"/>
    <property type="project" value="TreeGrafter"/>
</dbReference>
<dbReference type="FunCoup" id="G3HXD4">
    <property type="interactions" value="71"/>
</dbReference>
<dbReference type="InterPro" id="IPR050694">
    <property type="entry name" value="LRRC14/PRAME"/>
</dbReference>
<keyword evidence="2" id="KW-0677">Repeat</keyword>
<protein>
    <submittedName>
        <fullName evidence="3">Leucine-rich repeat-containing protein PRAME-like</fullName>
    </submittedName>
</protein>
<dbReference type="AlphaFoldDB" id="G3HXD4"/>
<reference evidence="4" key="1">
    <citation type="journal article" date="2011" name="Nat. Biotechnol.">
        <title>The genomic sequence of the Chinese hamster ovary (CHO)-K1 cell line.</title>
        <authorList>
            <person name="Xu X."/>
            <person name="Nagarajan H."/>
            <person name="Lewis N.E."/>
            <person name="Pan S."/>
            <person name="Cai Z."/>
            <person name="Liu X."/>
            <person name="Chen W."/>
            <person name="Xie M."/>
            <person name="Wang W."/>
            <person name="Hammond S."/>
            <person name="Andersen M.R."/>
            <person name="Neff N."/>
            <person name="Passarelli B."/>
            <person name="Koh W."/>
            <person name="Fan H.C."/>
            <person name="Wang J."/>
            <person name="Gui Y."/>
            <person name="Lee K.H."/>
            <person name="Betenbaugh M.J."/>
            <person name="Quake S.R."/>
            <person name="Famili I."/>
            <person name="Palsson B.O."/>
            <person name="Wang J."/>
        </authorList>
    </citation>
    <scope>NUCLEOTIDE SEQUENCE [LARGE SCALE GENOMIC DNA]</scope>
    <source>
        <strain evidence="4">CHO K1 cell line</strain>
    </source>
</reference>
<evidence type="ECO:0000256" key="1">
    <source>
        <dbReference type="ARBA" id="ARBA00022614"/>
    </source>
</evidence>
<keyword evidence="1" id="KW-0433">Leucine-rich repeat</keyword>
<evidence type="ECO:0000256" key="2">
    <source>
        <dbReference type="ARBA" id="ARBA00022737"/>
    </source>
</evidence>
<dbReference type="PANTHER" id="PTHR14224:SF1">
    <property type="entry name" value="PRAME LIKE, X-LINKED 1"/>
    <property type="match status" value="1"/>
</dbReference>
<sequence>MMMDDRDPSTLLDLAIQSLLSNESVAIHSLEEIPRELFVPLFSAAFMGGYRKTLTAMVKVWPFTCLHIGTLSVQEPQRELLKAMVESLQFLPVHNSASRSPKLRILDVRQGVDCRTTCPEFGIRSPTCFHGCTHSARSILKLESQCSIVDPNPESQSSRQPMELLVDLSLDGTLREREFFALLLNKVEQSSGSLHLCCRDLQIDKFSYARNTLKFLDMTCIHNLAVDQASLSEVTNLMARMIYLDSLSLSKITCTSTNGKVFRVFLNYLGRMNCLKELNLSSFSLTDHLASLLSFVSNPITMPMLMRIVHYLTPLMELKYVIYPIPVHCYEQWHFHSSLDRQKLADVQAQLKAMLQAAKRSDMNWITYSQ</sequence>
<proteinExistence type="predicted"/>
<name>G3HXD4_CRIGR</name>
<dbReference type="EMBL" id="JH000865">
    <property type="protein sequence ID" value="EGW02728.1"/>
    <property type="molecule type" value="Genomic_DNA"/>
</dbReference>
<organism evidence="3 4">
    <name type="scientific">Cricetulus griseus</name>
    <name type="common">Chinese hamster</name>
    <name type="synonym">Cricetulus barabensis griseus</name>
    <dbReference type="NCBI Taxonomy" id="10029"/>
    <lineage>
        <taxon>Eukaryota</taxon>
        <taxon>Metazoa</taxon>
        <taxon>Chordata</taxon>
        <taxon>Craniata</taxon>
        <taxon>Vertebrata</taxon>
        <taxon>Euteleostomi</taxon>
        <taxon>Mammalia</taxon>
        <taxon>Eutheria</taxon>
        <taxon>Euarchontoglires</taxon>
        <taxon>Glires</taxon>
        <taxon>Rodentia</taxon>
        <taxon>Myomorpha</taxon>
        <taxon>Muroidea</taxon>
        <taxon>Cricetidae</taxon>
        <taxon>Cricetinae</taxon>
        <taxon>Cricetulus</taxon>
    </lineage>
</organism>
<dbReference type="STRING" id="10029.G3HXD4"/>
<accession>G3HXD4</accession>
<dbReference type="PANTHER" id="PTHR14224">
    <property type="entry name" value="SIMILAR TO PREFERENTIALLY EXPRESSED ANTIGEN IN MELANOMA-LIKE 3"/>
    <property type="match status" value="1"/>
</dbReference>
<dbReference type="SUPFAM" id="SSF52047">
    <property type="entry name" value="RNI-like"/>
    <property type="match status" value="1"/>
</dbReference>
<gene>
    <name evidence="3" type="ORF">I79_015654</name>
</gene>
<dbReference type="Proteomes" id="UP000001075">
    <property type="component" value="Unassembled WGS sequence"/>
</dbReference>
<evidence type="ECO:0000313" key="3">
    <source>
        <dbReference type="EMBL" id="EGW02728.1"/>
    </source>
</evidence>
<dbReference type="InParanoid" id="G3HXD4"/>
<evidence type="ECO:0000313" key="4">
    <source>
        <dbReference type="Proteomes" id="UP000001075"/>
    </source>
</evidence>